<dbReference type="Proteomes" id="UP000320762">
    <property type="component" value="Unassembled WGS sequence"/>
</dbReference>
<reference evidence="2 3" key="1">
    <citation type="journal article" date="2019" name="New Phytol.">
        <title>Comparative genomics reveals unique wood-decay strategies and fruiting body development in the Schizophyllaceae.</title>
        <authorList>
            <person name="Almasi E."/>
            <person name="Sahu N."/>
            <person name="Krizsan K."/>
            <person name="Balint B."/>
            <person name="Kovacs G.M."/>
            <person name="Kiss B."/>
            <person name="Cseklye J."/>
            <person name="Drula E."/>
            <person name="Henrissat B."/>
            <person name="Nagy I."/>
            <person name="Chovatia M."/>
            <person name="Adam C."/>
            <person name="LaButti K."/>
            <person name="Lipzen A."/>
            <person name="Riley R."/>
            <person name="Grigoriev I.V."/>
            <person name="Nagy L.G."/>
        </authorList>
    </citation>
    <scope>NUCLEOTIDE SEQUENCE [LARGE SCALE GENOMIC DNA]</scope>
    <source>
        <strain evidence="2 3">NL-1724</strain>
    </source>
</reference>
<feature type="compositionally biased region" description="Low complexity" evidence="1">
    <location>
        <begin position="456"/>
        <end position="466"/>
    </location>
</feature>
<evidence type="ECO:0000256" key="1">
    <source>
        <dbReference type="SAM" id="MobiDB-lite"/>
    </source>
</evidence>
<feature type="compositionally biased region" description="Basic and acidic residues" evidence="1">
    <location>
        <begin position="594"/>
        <end position="615"/>
    </location>
</feature>
<keyword evidence="3" id="KW-1185">Reference proteome</keyword>
<evidence type="ECO:0000313" key="3">
    <source>
        <dbReference type="Proteomes" id="UP000320762"/>
    </source>
</evidence>
<dbReference type="PANTHER" id="PTHR28080">
    <property type="entry name" value="PEROXISOMAL BIOGENESIS FACTOR 3"/>
    <property type="match status" value="1"/>
</dbReference>
<sequence length="670" mass="72523">MDSLKKYVYDRRGGLAKTAGVVAGFYLVRGYVGERLEEVKARLEQQRVAEDNLRRRFRQNQEDVSYTVMALLPTLADQILGGMDVEALTRELQSRSRAQRRPALSQASSSAEMVHEVDARSEAESSVASTSYSAPASELSTSGLQSWVEAGGNGSSSARSRSADRSNAGGSAMSDSFLSTASAASSTQSKAELWQEVKMLALTRTLTTLYATTLLCLLTSLQLTLLARHKYVAAVRRAAREEDVRERLEQELSLSSLLMRGASGGLGGGGLEELMSGELGELLEAGLREGGDDPEGVSEDAESMFLTMSWWILHVGWKDVGERVRRGVEEVFDGVSLKTKLSAADVHRLVCDVRRRVEHEVTFEGTERRVDFLSTLLPSTPETTQHVLTQGGFGSDAYGLPPSTAPGLYPPTYDAYGQPSDAHGHLSDAYGHPSDASVSSRPASPPSYPPQPYPPRQESSSSLASHPSPPKPSNYHLPPNQQSPPHQHSPQQLPNQHSPQHAQNSHPHPTNPHPHPTDPHPHLTNSHPTNPHPHLADPAFTALVAETQRTVRSADFAYALEAGLDRATEMLIAGLETGVYKAEGESSRGMGAQADDHRPNAEDVRPDTQDDHRPDADDVRVRLAGLLPGLARWSSLALTGLPNELVDALLGAREVSALSAIVFARFEEGV</sequence>
<dbReference type="EMBL" id="VDMD01000003">
    <property type="protein sequence ID" value="TRM67106.1"/>
    <property type="molecule type" value="Genomic_DNA"/>
</dbReference>
<name>A0A550CQN6_9AGAR</name>
<dbReference type="OrthoDB" id="45930at2759"/>
<feature type="compositionally biased region" description="Pro residues" evidence="1">
    <location>
        <begin position="443"/>
        <end position="455"/>
    </location>
</feature>
<evidence type="ECO:0000313" key="2">
    <source>
        <dbReference type="EMBL" id="TRM67106.1"/>
    </source>
</evidence>
<dbReference type="GO" id="GO:0005778">
    <property type="term" value="C:peroxisomal membrane"/>
    <property type="evidence" value="ECO:0007669"/>
    <property type="project" value="InterPro"/>
</dbReference>
<feature type="region of interest" description="Disordered" evidence="1">
    <location>
        <begin position="93"/>
        <end position="122"/>
    </location>
</feature>
<dbReference type="Pfam" id="PF04882">
    <property type="entry name" value="Peroxin-3"/>
    <property type="match status" value="2"/>
</dbReference>
<organism evidence="2 3">
    <name type="scientific">Schizophyllum amplum</name>
    <dbReference type="NCBI Taxonomy" id="97359"/>
    <lineage>
        <taxon>Eukaryota</taxon>
        <taxon>Fungi</taxon>
        <taxon>Dikarya</taxon>
        <taxon>Basidiomycota</taxon>
        <taxon>Agaricomycotina</taxon>
        <taxon>Agaricomycetes</taxon>
        <taxon>Agaricomycetidae</taxon>
        <taxon>Agaricales</taxon>
        <taxon>Schizophyllaceae</taxon>
        <taxon>Schizophyllum</taxon>
    </lineage>
</organism>
<dbReference type="AlphaFoldDB" id="A0A550CQN6"/>
<feature type="compositionally biased region" description="Low complexity" evidence="1">
    <location>
        <begin position="155"/>
        <end position="174"/>
    </location>
</feature>
<dbReference type="STRING" id="97359.A0A550CQN6"/>
<feature type="region of interest" description="Disordered" evidence="1">
    <location>
        <begin position="150"/>
        <end position="174"/>
    </location>
</feature>
<comment type="caution">
    <text evidence="2">The sequence shown here is derived from an EMBL/GenBank/DDBJ whole genome shotgun (WGS) entry which is preliminary data.</text>
</comment>
<feature type="compositionally biased region" description="Low complexity" evidence="1">
    <location>
        <begin position="433"/>
        <end position="442"/>
    </location>
</feature>
<dbReference type="InterPro" id="IPR006966">
    <property type="entry name" value="Peroxin-3"/>
</dbReference>
<accession>A0A550CQN6</accession>
<feature type="compositionally biased region" description="Basic and acidic residues" evidence="1">
    <location>
        <begin position="113"/>
        <end position="122"/>
    </location>
</feature>
<dbReference type="PANTHER" id="PTHR28080:SF1">
    <property type="entry name" value="PEROXISOMAL BIOGENESIS FACTOR 3"/>
    <property type="match status" value="1"/>
</dbReference>
<proteinExistence type="predicted"/>
<feature type="region of interest" description="Disordered" evidence="1">
    <location>
        <begin position="383"/>
        <end position="536"/>
    </location>
</feature>
<gene>
    <name evidence="2" type="ORF">BD626DRAFT_566145</name>
</gene>
<dbReference type="GO" id="GO:0030674">
    <property type="term" value="F:protein-macromolecule adaptor activity"/>
    <property type="evidence" value="ECO:0007669"/>
    <property type="project" value="TreeGrafter"/>
</dbReference>
<protein>
    <submittedName>
        <fullName evidence="2">Peroxin-3-domain-containing protein</fullName>
    </submittedName>
</protein>
<dbReference type="GO" id="GO:0045046">
    <property type="term" value="P:protein import into peroxisome membrane"/>
    <property type="evidence" value="ECO:0007669"/>
    <property type="project" value="TreeGrafter"/>
</dbReference>
<feature type="compositionally biased region" description="Low complexity" evidence="1">
    <location>
        <begin position="476"/>
        <end position="501"/>
    </location>
</feature>
<feature type="region of interest" description="Disordered" evidence="1">
    <location>
        <begin position="585"/>
        <end position="615"/>
    </location>
</feature>